<organism evidence="5 6">
    <name type="scientific">Terriglobus albidus</name>
    <dbReference type="NCBI Taxonomy" id="1592106"/>
    <lineage>
        <taxon>Bacteria</taxon>
        <taxon>Pseudomonadati</taxon>
        <taxon>Acidobacteriota</taxon>
        <taxon>Terriglobia</taxon>
        <taxon>Terriglobales</taxon>
        <taxon>Acidobacteriaceae</taxon>
        <taxon>Terriglobus</taxon>
    </lineage>
</organism>
<dbReference type="SMART" id="SM00028">
    <property type="entry name" value="TPR"/>
    <property type="match status" value="3"/>
</dbReference>
<keyword evidence="4" id="KW-1133">Transmembrane helix</keyword>
<evidence type="ECO:0000256" key="3">
    <source>
        <dbReference type="PROSITE-ProRule" id="PRU00339"/>
    </source>
</evidence>
<gene>
    <name evidence="5" type="ORF">FTW19_22755</name>
</gene>
<feature type="repeat" description="TPR" evidence="3">
    <location>
        <begin position="406"/>
        <end position="439"/>
    </location>
</feature>
<evidence type="ECO:0000256" key="1">
    <source>
        <dbReference type="ARBA" id="ARBA00022737"/>
    </source>
</evidence>
<dbReference type="PROSITE" id="PS50293">
    <property type="entry name" value="TPR_REGION"/>
    <property type="match status" value="2"/>
</dbReference>
<evidence type="ECO:0000256" key="2">
    <source>
        <dbReference type="ARBA" id="ARBA00022803"/>
    </source>
</evidence>
<keyword evidence="4" id="KW-0812">Transmembrane</keyword>
<feature type="transmembrane region" description="Helical" evidence="4">
    <location>
        <begin position="126"/>
        <end position="145"/>
    </location>
</feature>
<dbReference type="InterPro" id="IPR019734">
    <property type="entry name" value="TPR_rpt"/>
</dbReference>
<keyword evidence="2 3" id="KW-0802">TPR repeat</keyword>
<sequence>MRKWVTKHPLFSFCFVAMAWVGLLYSGVIDAPFLDDDLSLIANSSILQSWHEVWVKYLLSPLPLGVGLSIKGEATYRPMFMILLTMERHLFGDQPGGFHFIGLLLHWINGVLLFELLRRLRMRSMFAAMASLIWLGMPINSEAVAWVSGQSYPLCMVFLLSALVLGLRFVRSGGWGWLVAFTIAALLADFSHEEGLLLVVLVALGYVLLDEKRPWHRWGSLAGAGLLAATSYFACRWAVGTRAGKGPHHFWNVAEVFWRYLQLIVLPVHMSVERSTSVPGTALTSGAILAWAALIFLITGVVLLRQRIPALTAGVAVVLVTLLPYYGFVYIYQGMAERYVYFASIGFAVGLTGAVAVVRPAARQIVFTCLVIWMGWGAWRLMGRVKDWQSALTLYGHSLEATPKSALTNLNFGAALYLAGRQAEAEKAYKRVIVLAPKNAQAYVDLEALYIQEGRLDEAIAMYKRAIAIDPNDVAAYFNLGVMFQARGQDQEALVFYKKVLQLKPNDSQTLLYLNKLLNPRENQ</sequence>
<feature type="transmembrane region" description="Helical" evidence="4">
    <location>
        <begin position="151"/>
        <end position="170"/>
    </location>
</feature>
<dbReference type="Pfam" id="PF13414">
    <property type="entry name" value="TPR_11"/>
    <property type="match status" value="1"/>
</dbReference>
<dbReference type="AlphaFoldDB" id="A0A5B9EEI2"/>
<proteinExistence type="predicted"/>
<keyword evidence="6" id="KW-1185">Reference proteome</keyword>
<dbReference type="EMBL" id="CP042806">
    <property type="protein sequence ID" value="QEE30558.1"/>
    <property type="molecule type" value="Genomic_DNA"/>
</dbReference>
<dbReference type="PANTHER" id="PTHR44227">
    <property type="match status" value="1"/>
</dbReference>
<feature type="transmembrane region" description="Helical" evidence="4">
    <location>
        <begin position="311"/>
        <end position="333"/>
    </location>
</feature>
<dbReference type="PROSITE" id="PS50005">
    <property type="entry name" value="TPR"/>
    <property type="match status" value="3"/>
</dbReference>
<dbReference type="InterPro" id="IPR052346">
    <property type="entry name" value="O-mannosyl-transferase_TMTC"/>
</dbReference>
<evidence type="ECO:0000313" key="5">
    <source>
        <dbReference type="EMBL" id="QEE30558.1"/>
    </source>
</evidence>
<feature type="transmembrane region" description="Helical" evidence="4">
    <location>
        <begin position="96"/>
        <end position="114"/>
    </location>
</feature>
<accession>A0A5B9EEI2</accession>
<dbReference type="KEGG" id="talb:FTW19_22755"/>
<feature type="repeat" description="TPR" evidence="3">
    <location>
        <begin position="440"/>
        <end position="473"/>
    </location>
</feature>
<reference evidence="5 6" key="1">
    <citation type="submission" date="2019-08" db="EMBL/GenBank/DDBJ databases">
        <title>Complete genome sequence of Terriglobus albidus strain ORNL.</title>
        <authorList>
            <person name="Podar M."/>
        </authorList>
    </citation>
    <scope>NUCLEOTIDE SEQUENCE [LARGE SCALE GENOMIC DNA]</scope>
    <source>
        <strain evidence="5 6">ORNL</strain>
    </source>
</reference>
<evidence type="ECO:0000256" key="4">
    <source>
        <dbReference type="SAM" id="Phobius"/>
    </source>
</evidence>
<dbReference type="Gene3D" id="1.25.40.10">
    <property type="entry name" value="Tetratricopeptide repeat domain"/>
    <property type="match status" value="2"/>
</dbReference>
<keyword evidence="1" id="KW-0677">Repeat</keyword>
<dbReference type="InterPro" id="IPR011990">
    <property type="entry name" value="TPR-like_helical_dom_sf"/>
</dbReference>
<protein>
    <submittedName>
        <fullName evidence="5">Tetratricopeptide repeat protein</fullName>
    </submittedName>
</protein>
<dbReference type="SUPFAM" id="SSF48452">
    <property type="entry name" value="TPR-like"/>
    <property type="match status" value="1"/>
</dbReference>
<dbReference type="RefSeq" id="WP_147649870.1">
    <property type="nucleotide sequence ID" value="NZ_CP042806.1"/>
</dbReference>
<feature type="transmembrane region" description="Helical" evidence="4">
    <location>
        <begin position="339"/>
        <end position="358"/>
    </location>
</feature>
<dbReference type="PANTHER" id="PTHR44227:SF3">
    <property type="entry name" value="PROTEIN O-MANNOSYL-TRANSFERASE TMTC4"/>
    <property type="match status" value="1"/>
</dbReference>
<feature type="transmembrane region" description="Helical" evidence="4">
    <location>
        <begin position="221"/>
        <end position="239"/>
    </location>
</feature>
<dbReference type="OrthoDB" id="104668at2"/>
<feature type="transmembrane region" description="Helical" evidence="4">
    <location>
        <begin position="282"/>
        <end position="304"/>
    </location>
</feature>
<evidence type="ECO:0000313" key="6">
    <source>
        <dbReference type="Proteomes" id="UP000321820"/>
    </source>
</evidence>
<feature type="repeat" description="TPR" evidence="3">
    <location>
        <begin position="474"/>
        <end position="507"/>
    </location>
</feature>
<feature type="transmembrane region" description="Helical" evidence="4">
    <location>
        <begin position="177"/>
        <end position="209"/>
    </location>
</feature>
<keyword evidence="4" id="KW-0472">Membrane</keyword>
<name>A0A5B9EEI2_9BACT</name>
<dbReference type="Proteomes" id="UP000321820">
    <property type="component" value="Chromosome"/>
</dbReference>
<feature type="transmembrane region" description="Helical" evidence="4">
    <location>
        <begin position="365"/>
        <end position="382"/>
    </location>
</feature>
<dbReference type="Pfam" id="PF13432">
    <property type="entry name" value="TPR_16"/>
    <property type="match status" value="1"/>
</dbReference>